<evidence type="ECO:0000256" key="1">
    <source>
        <dbReference type="ARBA" id="ARBA00023054"/>
    </source>
</evidence>
<dbReference type="Proteomes" id="UP000826234">
    <property type="component" value="Unassembled WGS sequence"/>
</dbReference>
<feature type="coiled-coil region" evidence="2">
    <location>
        <begin position="34"/>
        <end position="61"/>
    </location>
</feature>
<evidence type="ECO:0000256" key="2">
    <source>
        <dbReference type="SAM" id="Coils"/>
    </source>
</evidence>
<accession>A0ABQ7SLW7</accession>
<evidence type="ECO:0000256" key="3">
    <source>
        <dbReference type="SAM" id="MobiDB-lite"/>
    </source>
</evidence>
<organism evidence="5 6">
    <name type="scientific">Phrynosoma platyrhinos</name>
    <name type="common">Desert horned lizard</name>
    <dbReference type="NCBI Taxonomy" id="52577"/>
    <lineage>
        <taxon>Eukaryota</taxon>
        <taxon>Metazoa</taxon>
        <taxon>Chordata</taxon>
        <taxon>Craniata</taxon>
        <taxon>Vertebrata</taxon>
        <taxon>Euteleostomi</taxon>
        <taxon>Lepidosauria</taxon>
        <taxon>Squamata</taxon>
        <taxon>Bifurcata</taxon>
        <taxon>Unidentata</taxon>
        <taxon>Episquamata</taxon>
        <taxon>Toxicofera</taxon>
        <taxon>Iguania</taxon>
        <taxon>Phrynosomatidae</taxon>
        <taxon>Phrynosomatinae</taxon>
        <taxon>Phrynosoma</taxon>
    </lineage>
</organism>
<dbReference type="PANTHER" id="PTHR14882">
    <property type="entry name" value="COILED-COIL DOMAIN-CONTAINING 74A"/>
    <property type="match status" value="1"/>
</dbReference>
<dbReference type="PANTHER" id="PTHR14882:SF5">
    <property type="entry name" value="COILED-COIL DOMAIN CONTAINING 74A"/>
    <property type="match status" value="1"/>
</dbReference>
<proteinExistence type="predicted"/>
<evidence type="ECO:0000313" key="5">
    <source>
        <dbReference type="EMBL" id="KAH0618325.1"/>
    </source>
</evidence>
<keyword evidence="6" id="KW-1185">Reference proteome</keyword>
<comment type="caution">
    <text evidence="5">The sequence shown here is derived from an EMBL/GenBank/DDBJ whole genome shotgun (WGS) entry which is preliminary data.</text>
</comment>
<protein>
    <recommendedName>
        <fullName evidence="4">CCDC92/74 N-terminal domain-containing protein</fullName>
    </recommendedName>
</protein>
<dbReference type="Pfam" id="PF14916">
    <property type="entry name" value="CCDC92"/>
    <property type="match status" value="1"/>
</dbReference>
<dbReference type="EMBL" id="JAIPUX010005289">
    <property type="protein sequence ID" value="KAH0618325.1"/>
    <property type="molecule type" value="Genomic_DNA"/>
</dbReference>
<feature type="compositionally biased region" description="Polar residues" evidence="3">
    <location>
        <begin position="87"/>
        <end position="97"/>
    </location>
</feature>
<evidence type="ECO:0000313" key="6">
    <source>
        <dbReference type="Proteomes" id="UP000826234"/>
    </source>
</evidence>
<sequence>MQPGSGFLPHIPPPEEGSWWRVPLDLEQRVHFIERQHGEALAKLHEEVEHLKRENKELHYRLIMHPVLQKIPDPSPSGKTYHRGVSVSKSPRGSNTGVDHREDGTEG</sequence>
<evidence type="ECO:0000259" key="4">
    <source>
        <dbReference type="Pfam" id="PF14916"/>
    </source>
</evidence>
<name>A0ABQ7SLW7_PHRPL</name>
<dbReference type="InterPro" id="IPR040370">
    <property type="entry name" value="CCDC74A/CCDC74B/CCDC92"/>
</dbReference>
<gene>
    <name evidence="5" type="ORF">JD844_017415</name>
</gene>
<feature type="region of interest" description="Disordered" evidence="3">
    <location>
        <begin position="69"/>
        <end position="107"/>
    </location>
</feature>
<feature type="domain" description="CCDC92/74 N-terminal" evidence="4">
    <location>
        <begin position="25"/>
        <end position="66"/>
    </location>
</feature>
<keyword evidence="1 2" id="KW-0175">Coiled coil</keyword>
<reference evidence="5 6" key="1">
    <citation type="journal article" date="2022" name="Gigascience">
        <title>A chromosome-level genome assembly and annotation of the desert horned lizard, Phrynosoma platyrhinos, provides insight into chromosomal rearrangements among reptiles.</title>
        <authorList>
            <person name="Koochekian N."/>
            <person name="Ascanio A."/>
            <person name="Farleigh K."/>
            <person name="Card D.C."/>
            <person name="Schield D.R."/>
            <person name="Castoe T.A."/>
            <person name="Jezkova T."/>
        </authorList>
    </citation>
    <scope>NUCLEOTIDE SEQUENCE [LARGE SCALE GENOMIC DNA]</scope>
    <source>
        <strain evidence="5">NK-2021</strain>
    </source>
</reference>
<feature type="compositionally biased region" description="Basic and acidic residues" evidence="3">
    <location>
        <begin position="98"/>
        <end position="107"/>
    </location>
</feature>
<dbReference type="InterPro" id="IPR039496">
    <property type="entry name" value="CCDC92/74_N"/>
</dbReference>